<reference evidence="1 2" key="1">
    <citation type="submission" date="2018-11" db="EMBL/GenBank/DDBJ databases">
        <authorList>
            <consortium name="Pathogen Informatics"/>
        </authorList>
    </citation>
    <scope>NUCLEOTIDE SEQUENCE [LARGE SCALE GENOMIC DNA]</scope>
</reference>
<evidence type="ECO:0000313" key="1">
    <source>
        <dbReference type="EMBL" id="VDN14410.1"/>
    </source>
</evidence>
<dbReference type="OrthoDB" id="42889at2759"/>
<dbReference type="Proteomes" id="UP000281553">
    <property type="component" value="Unassembled WGS sequence"/>
</dbReference>
<dbReference type="AlphaFoldDB" id="A0A3P7LM76"/>
<dbReference type="GO" id="GO:0006120">
    <property type="term" value="P:mitochondrial electron transport, NADH to ubiquinone"/>
    <property type="evidence" value="ECO:0007669"/>
    <property type="project" value="TreeGrafter"/>
</dbReference>
<dbReference type="SUPFAM" id="SSF142019">
    <property type="entry name" value="Nqo1 FMN-binding domain-like"/>
    <property type="match status" value="1"/>
</dbReference>
<evidence type="ECO:0008006" key="3">
    <source>
        <dbReference type="Google" id="ProtNLM"/>
    </source>
</evidence>
<dbReference type="PANTHER" id="PTHR11780:SF10">
    <property type="entry name" value="NADH DEHYDROGENASE [UBIQUINONE] FLAVOPROTEIN 1, MITOCHONDRIAL"/>
    <property type="match status" value="1"/>
</dbReference>
<dbReference type="PANTHER" id="PTHR11780">
    <property type="entry name" value="NADH-UBIQUINONE OXIDOREDUCTASE FLAVOPROTEIN 1 NDUFV1"/>
    <property type="match status" value="1"/>
</dbReference>
<feature type="non-terminal residue" evidence="1">
    <location>
        <position position="1"/>
    </location>
</feature>
<evidence type="ECO:0000313" key="2">
    <source>
        <dbReference type="Proteomes" id="UP000281553"/>
    </source>
</evidence>
<gene>
    <name evidence="1" type="ORF">DILT_LOCUS10241</name>
</gene>
<proteinExistence type="predicted"/>
<name>A0A3P7LM76_DIBLA</name>
<dbReference type="InterPro" id="IPR037225">
    <property type="entry name" value="Nuo51_FMN-bd_sf"/>
</dbReference>
<accession>A0A3P7LM76</accession>
<dbReference type="InterPro" id="IPR050837">
    <property type="entry name" value="ComplexI_51kDa_subunit"/>
</dbReference>
<dbReference type="EMBL" id="UYRU01059178">
    <property type="protein sequence ID" value="VDN14410.1"/>
    <property type="molecule type" value="Genomic_DNA"/>
</dbReference>
<organism evidence="1 2">
    <name type="scientific">Dibothriocephalus latus</name>
    <name type="common">Fish tapeworm</name>
    <name type="synonym">Diphyllobothrium latum</name>
    <dbReference type="NCBI Taxonomy" id="60516"/>
    <lineage>
        <taxon>Eukaryota</taxon>
        <taxon>Metazoa</taxon>
        <taxon>Spiralia</taxon>
        <taxon>Lophotrochozoa</taxon>
        <taxon>Platyhelminthes</taxon>
        <taxon>Cestoda</taxon>
        <taxon>Eucestoda</taxon>
        <taxon>Diphyllobothriidea</taxon>
        <taxon>Diphyllobothriidae</taxon>
        <taxon>Dibothriocephalus</taxon>
    </lineage>
</organism>
<protein>
    <recommendedName>
        <fullName evidence="3">NADH-ubiquinone oxidoreductase 51kDa subunit FMN-binding domain-containing protein</fullName>
    </recommendedName>
</protein>
<sequence>VYELTINVLFAQRGRKWHKRPAVEAPVTDVTNYKALALRRINRHKLTNKVTVVSSIRRDFGLVFVAPATLDFCDLIVMFNPAFTLCTQTGAASPLTDEDRIFTNLYGLRDWHLKGAMQRGCWYKTKEIVLKGQDWIINEIKKSGLRGRGGAGFPAGVKWGFMRKPKDGR</sequence>
<dbReference type="GO" id="GO:0005739">
    <property type="term" value="C:mitochondrion"/>
    <property type="evidence" value="ECO:0007669"/>
    <property type="project" value="GOC"/>
</dbReference>
<keyword evidence="2" id="KW-1185">Reference proteome</keyword>